<reference evidence="1 2" key="1">
    <citation type="journal article" date="2018" name="Mol. Biol. Evol.">
        <title>Broad Genomic Sampling Reveals a Smut Pathogenic Ancestry of the Fungal Clade Ustilaginomycotina.</title>
        <authorList>
            <person name="Kijpornyongpan T."/>
            <person name="Mondo S.J."/>
            <person name="Barry K."/>
            <person name="Sandor L."/>
            <person name="Lee J."/>
            <person name="Lipzen A."/>
            <person name="Pangilinan J."/>
            <person name="LaButti K."/>
            <person name="Hainaut M."/>
            <person name="Henrissat B."/>
            <person name="Grigoriev I.V."/>
            <person name="Spatafora J.W."/>
            <person name="Aime M.C."/>
        </authorList>
    </citation>
    <scope>NUCLEOTIDE SEQUENCE [LARGE SCALE GENOMIC DNA]</scope>
    <source>
        <strain evidence="1 2">SA 807</strain>
    </source>
</reference>
<name>A0ACD0NY70_9BASI</name>
<gene>
    <name evidence="1" type="ORF">IE53DRAFT_379510</name>
</gene>
<evidence type="ECO:0000313" key="2">
    <source>
        <dbReference type="Proteomes" id="UP000245626"/>
    </source>
</evidence>
<evidence type="ECO:0000313" key="1">
    <source>
        <dbReference type="EMBL" id="PWN50732.1"/>
    </source>
</evidence>
<dbReference type="EMBL" id="KZ819902">
    <property type="protein sequence ID" value="PWN50732.1"/>
    <property type="molecule type" value="Genomic_DNA"/>
</dbReference>
<keyword evidence="2" id="KW-1185">Reference proteome</keyword>
<proteinExistence type="predicted"/>
<sequence>MESRKPKSEMDICDNSISSLEVSFKHGAGREESSDLGEALRQTVSAEASFSESSLSASGGSRRSSSNRKVSFDHSVNFTERKVRNTTKASSTVENASNCHTVGTHDSTTDSHGRLLPYRLESDSELGFDTSSDSVGAGFARSSRRGSHLRKLPSAPLAEKMNPRSTSDTHAYPRALWNHSTDVQKKKLDNGRVIYTGIFSWDTMDGKWEPDDDLHDPETLEEKLHISDLRLGKRAVINVGVLFTLIFGLLLLFAGYPIISYCTRIRDGLKGGFNLGGTNGSGQIGTLPGMRTGLIDAETPKEAYERIGLDGSTKFKLVFSDEFNVDGRSFYPGDDPFWEAVDLHYWGTNNYEWYDPAAITTANGALQITLSQTLEHNLNFRGGMLQSWNKFCFTGGYIVASVQMPGSNSASGLWPAFWTMGNLGRAGYGASLEGTWPYSYDSCDVGTMLNQTNPDGTPSASLNAGDVMFNRKHHTKSVSFLSGQRLSACTCPDDDHPGPRLKDGTWKGRASPEIDIFEGQVDSRYGMTVSQSCQMAPFNAFYNLSNSTGPAYELYGLNSELNIYTGEVTQQALSVVTEASQGAMQRGGDASFAEYGYEYEPGDDGYIEWVSDGKPAWKLLPSALDPDPVTQISRRPFPSEPMYIIFNLGISQNFGEPSWDKMEWPNIMKVDWVRVYQPEHKINIGCDPEDFPTKDYIERHMEAYTNPNLTIWGGTRGEGGYGENWPRNRLLPEGCGAPLSNIPGSPVQPYAKAAYVPASEIAVGQN</sequence>
<organism evidence="1 2">
    <name type="scientific">Violaceomyces palustris</name>
    <dbReference type="NCBI Taxonomy" id="1673888"/>
    <lineage>
        <taxon>Eukaryota</taxon>
        <taxon>Fungi</taxon>
        <taxon>Dikarya</taxon>
        <taxon>Basidiomycota</taxon>
        <taxon>Ustilaginomycotina</taxon>
        <taxon>Ustilaginomycetes</taxon>
        <taxon>Violaceomycetales</taxon>
        <taxon>Violaceomycetaceae</taxon>
        <taxon>Violaceomyces</taxon>
    </lineage>
</organism>
<accession>A0ACD0NY70</accession>
<dbReference type="Proteomes" id="UP000245626">
    <property type="component" value="Unassembled WGS sequence"/>
</dbReference>
<protein>
    <submittedName>
        <fullName evidence="1">Beta-glucan synthesis-associated</fullName>
    </submittedName>
</protein>